<dbReference type="Proteomes" id="UP000095281">
    <property type="component" value="Unplaced"/>
</dbReference>
<evidence type="ECO:0000256" key="1">
    <source>
        <dbReference type="SAM" id="MobiDB-lite"/>
    </source>
</evidence>
<reference evidence="4" key="1">
    <citation type="submission" date="2016-11" db="UniProtKB">
        <authorList>
            <consortium name="WormBaseParasite"/>
        </authorList>
    </citation>
    <scope>IDENTIFICATION</scope>
</reference>
<keyword evidence="2" id="KW-0812">Transmembrane</keyword>
<protein>
    <submittedName>
        <fullName evidence="4">Uncharacterized protein</fullName>
    </submittedName>
</protein>
<proteinExistence type="predicted"/>
<feature type="transmembrane region" description="Helical" evidence="2">
    <location>
        <begin position="251"/>
        <end position="271"/>
    </location>
</feature>
<keyword evidence="3" id="KW-1185">Reference proteome</keyword>
<accession>A0A1I8BEF5</accession>
<sequence>MENINRNDDEVLLLRSVLTFSAALMTCLQKLAVLGVCCSSSAAFLKKASFVEALKCLNKELFEFAQQEMKLFSFSISKNFYKNNKNNLQTSTTTTMSAPPPEPPKKDAAAPPAPPPSDPTPPGTARAPSEVSSKKKGGKGKAAASAGGGGGGEGNSLPPSTSPSGASKWTALRQVEVQNFSDVRPALLKWLDGQDKLFGAAEKSSGLEREKIFYGICGILSLWLIAGPGGGFICNLIGVAYPASILALRSLQFWLCVRFNSGFAFFLYLGFTSQLSIQLSRTEIKKKLQTTEED</sequence>
<dbReference type="WBParaSite" id="MhA1_Contig208.frz3.gene11">
    <property type="protein sequence ID" value="MhA1_Contig208.frz3.gene11"/>
    <property type="gene ID" value="MhA1_Contig208.frz3.gene11"/>
</dbReference>
<evidence type="ECO:0000313" key="4">
    <source>
        <dbReference type="WBParaSite" id="MhA1_Contig208.frz3.gene11"/>
    </source>
</evidence>
<organism evidence="3 4">
    <name type="scientific">Meloidogyne hapla</name>
    <name type="common">Root-knot nematode worm</name>
    <dbReference type="NCBI Taxonomy" id="6305"/>
    <lineage>
        <taxon>Eukaryota</taxon>
        <taxon>Metazoa</taxon>
        <taxon>Ecdysozoa</taxon>
        <taxon>Nematoda</taxon>
        <taxon>Chromadorea</taxon>
        <taxon>Rhabditida</taxon>
        <taxon>Tylenchina</taxon>
        <taxon>Tylenchomorpha</taxon>
        <taxon>Tylenchoidea</taxon>
        <taxon>Meloidogynidae</taxon>
        <taxon>Meloidogyninae</taxon>
        <taxon>Meloidogyne</taxon>
    </lineage>
</organism>
<dbReference type="AlphaFoldDB" id="A0A1I8BEF5"/>
<evidence type="ECO:0000256" key="2">
    <source>
        <dbReference type="SAM" id="Phobius"/>
    </source>
</evidence>
<feature type="compositionally biased region" description="Pro residues" evidence="1">
    <location>
        <begin position="111"/>
        <end position="122"/>
    </location>
</feature>
<feature type="region of interest" description="Disordered" evidence="1">
    <location>
        <begin position="87"/>
        <end position="167"/>
    </location>
</feature>
<feature type="transmembrane region" description="Helical" evidence="2">
    <location>
        <begin position="212"/>
        <end position="239"/>
    </location>
</feature>
<evidence type="ECO:0000313" key="3">
    <source>
        <dbReference type="Proteomes" id="UP000095281"/>
    </source>
</evidence>
<feature type="compositionally biased region" description="Polar residues" evidence="1">
    <location>
        <begin position="157"/>
        <end position="167"/>
    </location>
</feature>
<keyword evidence="2" id="KW-1133">Transmembrane helix</keyword>
<name>A0A1I8BEF5_MELHA</name>
<keyword evidence="2" id="KW-0472">Membrane</keyword>